<comment type="caution">
    <text evidence="1">The sequence shown here is derived from an EMBL/GenBank/DDBJ whole genome shotgun (WGS) entry which is preliminary data.</text>
</comment>
<dbReference type="AlphaFoldDB" id="A0A0F9D1L7"/>
<proteinExistence type="predicted"/>
<dbReference type="EMBL" id="LAZR01030849">
    <property type="protein sequence ID" value="KKL55409.1"/>
    <property type="molecule type" value="Genomic_DNA"/>
</dbReference>
<evidence type="ECO:0000313" key="1">
    <source>
        <dbReference type="EMBL" id="KKL55409.1"/>
    </source>
</evidence>
<sequence>MANATYTGETSPTGLGPATQWYQPSTGQWRIYNAGTSQWVLIQDGFESLKVGGVALVTGGLTGEFEGTFKKIKIENGIITEIEVEE</sequence>
<reference evidence="1" key="1">
    <citation type="journal article" date="2015" name="Nature">
        <title>Complex archaea that bridge the gap between prokaryotes and eukaryotes.</title>
        <authorList>
            <person name="Spang A."/>
            <person name="Saw J.H."/>
            <person name="Jorgensen S.L."/>
            <person name="Zaremba-Niedzwiedzka K."/>
            <person name="Martijn J."/>
            <person name="Lind A.E."/>
            <person name="van Eijk R."/>
            <person name="Schleper C."/>
            <person name="Guy L."/>
            <person name="Ettema T.J."/>
        </authorList>
    </citation>
    <scope>NUCLEOTIDE SEQUENCE</scope>
</reference>
<accession>A0A0F9D1L7</accession>
<name>A0A0F9D1L7_9ZZZZ</name>
<gene>
    <name evidence="1" type="ORF">LCGC14_2255700</name>
</gene>
<protein>
    <submittedName>
        <fullName evidence="1">Uncharacterized protein</fullName>
    </submittedName>
</protein>
<organism evidence="1">
    <name type="scientific">marine sediment metagenome</name>
    <dbReference type="NCBI Taxonomy" id="412755"/>
    <lineage>
        <taxon>unclassified sequences</taxon>
        <taxon>metagenomes</taxon>
        <taxon>ecological metagenomes</taxon>
    </lineage>
</organism>